<organism evidence="5 6">
    <name type="scientific">Thetidibacter halocola</name>
    <dbReference type="NCBI Taxonomy" id="2827239"/>
    <lineage>
        <taxon>Bacteria</taxon>
        <taxon>Pseudomonadati</taxon>
        <taxon>Pseudomonadota</taxon>
        <taxon>Alphaproteobacteria</taxon>
        <taxon>Rhodobacterales</taxon>
        <taxon>Roseobacteraceae</taxon>
        <taxon>Thetidibacter</taxon>
    </lineage>
</organism>
<accession>A0A8J8B6K3</accession>
<name>A0A8J8B6K3_9RHOB</name>
<dbReference type="AlphaFoldDB" id="A0A8J8B6K3"/>
<dbReference type="GO" id="GO:0016787">
    <property type="term" value="F:hydrolase activity"/>
    <property type="evidence" value="ECO:0007669"/>
    <property type="project" value="UniProtKB-KW"/>
</dbReference>
<reference evidence="5" key="1">
    <citation type="submission" date="2021-04" db="EMBL/GenBank/DDBJ databases">
        <authorList>
            <person name="Yoon J."/>
        </authorList>
    </citation>
    <scope>NUCLEOTIDE SEQUENCE</scope>
    <source>
        <strain evidence="5">KMU-90</strain>
    </source>
</reference>
<dbReference type="PANTHER" id="PTHR43736">
    <property type="entry name" value="ADP-RIBOSE PYROPHOSPHATASE"/>
    <property type="match status" value="1"/>
</dbReference>
<dbReference type="InterPro" id="IPR000086">
    <property type="entry name" value="NUDIX_hydrolase_dom"/>
</dbReference>
<keyword evidence="2 3" id="KW-0378">Hydrolase</keyword>
<dbReference type="RefSeq" id="WP_212535387.1">
    <property type="nucleotide sequence ID" value="NZ_JAGTUU010000002.1"/>
</dbReference>
<evidence type="ECO:0000256" key="1">
    <source>
        <dbReference type="ARBA" id="ARBA00001946"/>
    </source>
</evidence>
<comment type="caution">
    <text evidence="5">The sequence shown here is derived from an EMBL/GenBank/DDBJ whole genome shotgun (WGS) entry which is preliminary data.</text>
</comment>
<comment type="cofactor">
    <cofactor evidence="1">
        <name>Mg(2+)</name>
        <dbReference type="ChEBI" id="CHEBI:18420"/>
    </cofactor>
</comment>
<dbReference type="PANTHER" id="PTHR43736:SF1">
    <property type="entry name" value="DIHYDRONEOPTERIN TRIPHOSPHATE DIPHOSPHATASE"/>
    <property type="match status" value="1"/>
</dbReference>
<dbReference type="Gene3D" id="3.90.79.10">
    <property type="entry name" value="Nucleoside Triphosphate Pyrophosphohydrolase"/>
    <property type="match status" value="1"/>
</dbReference>
<feature type="domain" description="Nudix hydrolase" evidence="4">
    <location>
        <begin position="41"/>
        <end position="170"/>
    </location>
</feature>
<dbReference type="PRINTS" id="PR00502">
    <property type="entry name" value="NUDIXFAMILY"/>
</dbReference>
<evidence type="ECO:0000259" key="4">
    <source>
        <dbReference type="PROSITE" id="PS51462"/>
    </source>
</evidence>
<dbReference type="Pfam" id="PF00293">
    <property type="entry name" value="NUDIX"/>
    <property type="match status" value="1"/>
</dbReference>
<evidence type="ECO:0000313" key="6">
    <source>
        <dbReference type="Proteomes" id="UP000681356"/>
    </source>
</evidence>
<keyword evidence="6" id="KW-1185">Reference proteome</keyword>
<proteinExistence type="inferred from homology"/>
<dbReference type="InterPro" id="IPR020476">
    <property type="entry name" value="Nudix_hydrolase"/>
</dbReference>
<gene>
    <name evidence="5" type="ORF">KB874_04620</name>
</gene>
<dbReference type="PROSITE" id="PS51462">
    <property type="entry name" value="NUDIX"/>
    <property type="match status" value="1"/>
</dbReference>
<dbReference type="EMBL" id="JAGTUU010000002">
    <property type="protein sequence ID" value="MBS0123407.1"/>
    <property type="molecule type" value="Genomic_DNA"/>
</dbReference>
<dbReference type="InterPro" id="IPR020084">
    <property type="entry name" value="NUDIX_hydrolase_CS"/>
</dbReference>
<dbReference type="SUPFAM" id="SSF55811">
    <property type="entry name" value="Nudix"/>
    <property type="match status" value="1"/>
</dbReference>
<evidence type="ECO:0000256" key="2">
    <source>
        <dbReference type="ARBA" id="ARBA00022801"/>
    </source>
</evidence>
<dbReference type="InterPro" id="IPR015797">
    <property type="entry name" value="NUDIX_hydrolase-like_dom_sf"/>
</dbReference>
<dbReference type="PROSITE" id="PS00893">
    <property type="entry name" value="NUDIX_BOX"/>
    <property type="match status" value="1"/>
</dbReference>
<evidence type="ECO:0000256" key="3">
    <source>
        <dbReference type="RuleBase" id="RU003476"/>
    </source>
</evidence>
<dbReference type="CDD" id="cd03424">
    <property type="entry name" value="NUDIX_ADPRase_Nudt5_UGPPase_Nudt14"/>
    <property type="match status" value="1"/>
</dbReference>
<dbReference type="Proteomes" id="UP000681356">
    <property type="component" value="Unassembled WGS sequence"/>
</dbReference>
<protein>
    <submittedName>
        <fullName evidence="5">NUDIX domain-containing protein</fullName>
    </submittedName>
</protein>
<comment type="similarity">
    <text evidence="3">Belongs to the Nudix hydrolase family.</text>
</comment>
<evidence type="ECO:0000313" key="5">
    <source>
        <dbReference type="EMBL" id="MBS0123407.1"/>
    </source>
</evidence>
<sequence length="183" mass="20039">MQPWKILGSEIVFDAEPFVQVSKQRIALPDGGVIEDFYQVHLRPFSLTVPITEDGRVLILRAYKHGPGRVCLTFPGGFIDPGETPRDAAARELLEEAGYAGTEIMPLGRFTDNGNQKGCTGHYFLVRGCRAVQPPSAGDHEEMALELHDPVALDEFLRDGTLAITHDAAAWAFARLHMGQAGL</sequence>